<dbReference type="KEGG" id="otd:J1M35_15140"/>
<feature type="region of interest" description="Disordered" evidence="1">
    <location>
        <begin position="25"/>
        <end position="59"/>
    </location>
</feature>
<proteinExistence type="predicted"/>
<evidence type="ECO:0000313" key="3">
    <source>
        <dbReference type="Proteomes" id="UP000663903"/>
    </source>
</evidence>
<evidence type="ECO:0000256" key="1">
    <source>
        <dbReference type="SAM" id="MobiDB-lite"/>
    </source>
</evidence>
<organism evidence="2 3">
    <name type="scientific">Ottowia testudinis</name>
    <dbReference type="NCBI Taxonomy" id="2816950"/>
    <lineage>
        <taxon>Bacteria</taxon>
        <taxon>Pseudomonadati</taxon>
        <taxon>Pseudomonadota</taxon>
        <taxon>Betaproteobacteria</taxon>
        <taxon>Burkholderiales</taxon>
        <taxon>Comamonadaceae</taxon>
        <taxon>Ottowia</taxon>
    </lineage>
</organism>
<evidence type="ECO:0000313" key="2">
    <source>
        <dbReference type="EMBL" id="QTD44423.1"/>
    </source>
</evidence>
<sequence>MMATIALAVVLGPPTWDVTSAASNADAGASATNEDANGKTAFAAGRKDRKSKKDDDDDD</sequence>
<dbReference type="Proteomes" id="UP000663903">
    <property type="component" value="Chromosome"/>
</dbReference>
<gene>
    <name evidence="2" type="ORF">J1M35_15140</name>
</gene>
<keyword evidence="3" id="KW-1185">Reference proteome</keyword>
<reference evidence="2" key="1">
    <citation type="submission" date="2021-03" db="EMBL/GenBank/DDBJ databases">
        <title>Ottowia sp. 27C isolated from the cloaca of a Giant Asian pond turtle (Heosemys grandis).</title>
        <authorList>
            <person name="Spergser J."/>
            <person name="Busse H.-J."/>
        </authorList>
    </citation>
    <scope>NUCLEOTIDE SEQUENCE</scope>
    <source>
        <strain evidence="2">27C</strain>
    </source>
</reference>
<name>A0A975CDF7_9BURK</name>
<protein>
    <submittedName>
        <fullName evidence="2">Uncharacterized protein</fullName>
    </submittedName>
</protein>
<dbReference type="EMBL" id="CP071796">
    <property type="protein sequence ID" value="QTD44423.1"/>
    <property type="molecule type" value="Genomic_DNA"/>
</dbReference>
<dbReference type="RefSeq" id="WP_208007987.1">
    <property type="nucleotide sequence ID" value="NZ_CP071796.1"/>
</dbReference>
<accession>A0A975CDF7</accession>
<dbReference type="AlphaFoldDB" id="A0A975CDF7"/>